<accession>A0A498NDC6</accession>
<organism evidence="2 3">
    <name type="scientific">Labeo rohita</name>
    <name type="common">Indian major carp</name>
    <name type="synonym">Cyprinus rohita</name>
    <dbReference type="NCBI Taxonomy" id="84645"/>
    <lineage>
        <taxon>Eukaryota</taxon>
        <taxon>Metazoa</taxon>
        <taxon>Chordata</taxon>
        <taxon>Craniata</taxon>
        <taxon>Vertebrata</taxon>
        <taxon>Euteleostomi</taxon>
        <taxon>Actinopterygii</taxon>
        <taxon>Neopterygii</taxon>
        <taxon>Teleostei</taxon>
        <taxon>Ostariophysi</taxon>
        <taxon>Cypriniformes</taxon>
        <taxon>Cyprinidae</taxon>
        <taxon>Labeoninae</taxon>
        <taxon>Labeonini</taxon>
        <taxon>Labeo</taxon>
    </lineage>
</organism>
<dbReference type="Proteomes" id="UP000290572">
    <property type="component" value="Unassembled WGS sequence"/>
</dbReference>
<feature type="region of interest" description="Disordered" evidence="1">
    <location>
        <begin position="1"/>
        <end position="28"/>
    </location>
</feature>
<sequence>MKIRWKKVSNTGRQNRKNGSAGTGRNHCVADEPLEETTMQELAEETTCGPQYLWRVGRDGDLHKGETLDLGPPGPLEAIRPRISNCDL</sequence>
<dbReference type="AlphaFoldDB" id="A0A498NDC6"/>
<feature type="compositionally biased region" description="Polar residues" evidence="1">
    <location>
        <begin position="8"/>
        <end position="20"/>
    </location>
</feature>
<dbReference type="EMBL" id="QBIY01011962">
    <property type="protein sequence ID" value="RXN27725.1"/>
    <property type="molecule type" value="Genomic_DNA"/>
</dbReference>
<reference evidence="2 3" key="1">
    <citation type="submission" date="2018-03" db="EMBL/GenBank/DDBJ databases">
        <title>Draft genome sequence of Rohu Carp (Labeo rohita).</title>
        <authorList>
            <person name="Das P."/>
            <person name="Kushwaha B."/>
            <person name="Joshi C.G."/>
            <person name="Kumar D."/>
            <person name="Nagpure N.S."/>
            <person name="Sahoo L."/>
            <person name="Das S.P."/>
            <person name="Bit A."/>
            <person name="Patnaik S."/>
            <person name="Meher P.K."/>
            <person name="Jayasankar P."/>
            <person name="Koringa P.G."/>
            <person name="Patel N.V."/>
            <person name="Hinsu A.T."/>
            <person name="Kumar R."/>
            <person name="Pandey M."/>
            <person name="Agarwal S."/>
            <person name="Srivastava S."/>
            <person name="Singh M."/>
            <person name="Iquebal M.A."/>
            <person name="Jaiswal S."/>
            <person name="Angadi U.B."/>
            <person name="Kumar N."/>
            <person name="Raza M."/>
            <person name="Shah T.M."/>
            <person name="Rai A."/>
            <person name="Jena J.K."/>
        </authorList>
    </citation>
    <scope>NUCLEOTIDE SEQUENCE [LARGE SCALE GENOMIC DNA]</scope>
    <source>
        <strain evidence="2">DASCIFA01</strain>
        <tissue evidence="2">Testis</tissue>
    </source>
</reference>
<keyword evidence="3" id="KW-1185">Reference proteome</keyword>
<evidence type="ECO:0000313" key="2">
    <source>
        <dbReference type="EMBL" id="RXN27725.1"/>
    </source>
</evidence>
<proteinExistence type="predicted"/>
<gene>
    <name evidence="2" type="ORF">ROHU_019734</name>
</gene>
<comment type="caution">
    <text evidence="2">The sequence shown here is derived from an EMBL/GenBank/DDBJ whole genome shotgun (WGS) entry which is preliminary data.</text>
</comment>
<name>A0A498NDC6_LABRO</name>
<evidence type="ECO:0000256" key="1">
    <source>
        <dbReference type="SAM" id="MobiDB-lite"/>
    </source>
</evidence>
<evidence type="ECO:0000313" key="3">
    <source>
        <dbReference type="Proteomes" id="UP000290572"/>
    </source>
</evidence>
<protein>
    <submittedName>
        <fullName evidence="2">Uncharacterized protein</fullName>
    </submittedName>
</protein>
<feature type="region of interest" description="Disordered" evidence="1">
    <location>
        <begin position="62"/>
        <end position="88"/>
    </location>
</feature>